<evidence type="ECO:0000259" key="6">
    <source>
        <dbReference type="Pfam" id="PF05843"/>
    </source>
</evidence>
<dbReference type="InterPro" id="IPR045243">
    <property type="entry name" value="Rna14-like"/>
</dbReference>
<evidence type="ECO:0000256" key="3">
    <source>
        <dbReference type="ARBA" id="ARBA00023242"/>
    </source>
</evidence>
<dbReference type="EMBL" id="JABCRI010000013">
    <property type="protein sequence ID" value="KAF8395606.1"/>
    <property type="molecule type" value="Genomic_DNA"/>
</dbReference>
<dbReference type="Gene3D" id="1.25.40.1040">
    <property type="match status" value="2"/>
</dbReference>
<evidence type="ECO:0000313" key="8">
    <source>
        <dbReference type="Proteomes" id="UP000655225"/>
    </source>
</evidence>
<dbReference type="InterPro" id="IPR019734">
    <property type="entry name" value="TPR_rpt"/>
</dbReference>
<dbReference type="GO" id="GO:0031124">
    <property type="term" value="P:mRNA 3'-end processing"/>
    <property type="evidence" value="ECO:0007669"/>
    <property type="project" value="InterPro"/>
</dbReference>
<sequence length="389" mass="44634">MGARRRRPPEMGRFAGVLIGRWSCLMYLYHYPDIWYDYATWHAKSGSIDSAIKVFQRALKALPDCEMLRYAYAELEESRGAIQFIRFLRRTEGVEAAHKYFIDARKSPNCTYHVYVAYAMMAFCLDKDPKVAHSVFEAGLKRFMHEPGYILESQLIMGLAVIGVILTEYDDAPTADDIEILEGANGDCNCRSRMEALERKDMARFLFALLPLLVCDSAGTVLSCDLAGAPKEAHWPQNLANASHSCTEQPTDDTLGDDEYVRSTHVPRDCNFEEPVVGDNEQPRPQRRSEPSVGSRRPRNASRGAAIDSQMQTLSKYLEWKMTKKSKENPYDIPECVKRLREMPGIERLGPMWTFCLEMFKSEPERKLFMTLVDDNEACLHWIRKQMNR</sequence>
<organism evidence="7 8">
    <name type="scientific">Tetracentron sinense</name>
    <name type="common">Spur-leaf</name>
    <dbReference type="NCBI Taxonomy" id="13715"/>
    <lineage>
        <taxon>Eukaryota</taxon>
        <taxon>Viridiplantae</taxon>
        <taxon>Streptophyta</taxon>
        <taxon>Embryophyta</taxon>
        <taxon>Tracheophyta</taxon>
        <taxon>Spermatophyta</taxon>
        <taxon>Magnoliopsida</taxon>
        <taxon>Trochodendrales</taxon>
        <taxon>Trochodendraceae</taxon>
        <taxon>Tetracentron</taxon>
    </lineage>
</organism>
<dbReference type="SUPFAM" id="SSF48452">
    <property type="entry name" value="TPR-like"/>
    <property type="match status" value="1"/>
</dbReference>
<evidence type="ECO:0000256" key="1">
    <source>
        <dbReference type="ARBA" id="ARBA00004123"/>
    </source>
</evidence>
<gene>
    <name evidence="7" type="ORF">HHK36_019556</name>
</gene>
<comment type="caution">
    <text evidence="7">The sequence shown here is derived from an EMBL/GenBank/DDBJ whole genome shotgun (WGS) entry which is preliminary data.</text>
</comment>
<dbReference type="Proteomes" id="UP000655225">
    <property type="component" value="Unassembled WGS sequence"/>
</dbReference>
<feature type="domain" description="Suppressor of forked" evidence="6">
    <location>
        <begin position="82"/>
        <end position="152"/>
    </location>
</feature>
<protein>
    <recommendedName>
        <fullName evidence="6">Suppressor of forked domain-containing protein</fullName>
    </recommendedName>
</protein>
<dbReference type="OrthoDB" id="26282at2759"/>
<feature type="region of interest" description="Disordered" evidence="5">
    <location>
        <begin position="270"/>
        <end position="308"/>
    </location>
</feature>
<dbReference type="GO" id="GO:0003729">
    <property type="term" value="F:mRNA binding"/>
    <property type="evidence" value="ECO:0007669"/>
    <property type="project" value="TreeGrafter"/>
</dbReference>
<keyword evidence="2" id="KW-0677">Repeat</keyword>
<dbReference type="AlphaFoldDB" id="A0A834YZD4"/>
<dbReference type="PROSITE" id="PS50005">
    <property type="entry name" value="TPR"/>
    <property type="match status" value="1"/>
</dbReference>
<dbReference type="GO" id="GO:0005634">
    <property type="term" value="C:nucleus"/>
    <property type="evidence" value="ECO:0007669"/>
    <property type="project" value="UniProtKB-SubCell"/>
</dbReference>
<evidence type="ECO:0000313" key="7">
    <source>
        <dbReference type="EMBL" id="KAF8395606.1"/>
    </source>
</evidence>
<name>A0A834YZD4_TETSI</name>
<evidence type="ECO:0000256" key="5">
    <source>
        <dbReference type="SAM" id="MobiDB-lite"/>
    </source>
</evidence>
<dbReference type="InterPro" id="IPR008847">
    <property type="entry name" value="Suf"/>
</dbReference>
<comment type="subcellular location">
    <subcellularLocation>
        <location evidence="1">Nucleus</location>
    </subcellularLocation>
</comment>
<dbReference type="PANTHER" id="PTHR19980">
    <property type="entry name" value="RNA CLEAVAGE STIMULATION FACTOR"/>
    <property type="match status" value="1"/>
</dbReference>
<reference evidence="7 8" key="1">
    <citation type="submission" date="2020-04" db="EMBL/GenBank/DDBJ databases">
        <title>Plant Genome Project.</title>
        <authorList>
            <person name="Zhang R.-G."/>
        </authorList>
    </citation>
    <scope>NUCLEOTIDE SEQUENCE [LARGE SCALE GENOMIC DNA]</scope>
    <source>
        <strain evidence="7">YNK0</strain>
        <tissue evidence="7">Leaf</tissue>
    </source>
</reference>
<evidence type="ECO:0000256" key="4">
    <source>
        <dbReference type="PROSITE-ProRule" id="PRU00339"/>
    </source>
</evidence>
<dbReference type="Pfam" id="PF13428">
    <property type="entry name" value="TPR_14"/>
    <property type="match status" value="1"/>
</dbReference>
<accession>A0A834YZD4</accession>
<proteinExistence type="predicted"/>
<dbReference type="PANTHER" id="PTHR19980:SF0">
    <property type="entry name" value="CLEAVAGE STIMULATION FACTOR SUBUNIT 3"/>
    <property type="match status" value="1"/>
</dbReference>
<feature type="compositionally biased region" description="Basic and acidic residues" evidence="5">
    <location>
        <begin position="281"/>
        <end position="290"/>
    </location>
</feature>
<keyword evidence="4" id="KW-0802">TPR repeat</keyword>
<evidence type="ECO:0000256" key="2">
    <source>
        <dbReference type="ARBA" id="ARBA00022737"/>
    </source>
</evidence>
<dbReference type="Pfam" id="PF05843">
    <property type="entry name" value="Suf"/>
    <property type="match status" value="1"/>
</dbReference>
<feature type="repeat" description="TPR" evidence="4">
    <location>
        <begin position="32"/>
        <end position="65"/>
    </location>
</feature>
<dbReference type="InterPro" id="IPR011990">
    <property type="entry name" value="TPR-like_helical_dom_sf"/>
</dbReference>
<keyword evidence="3" id="KW-0539">Nucleus</keyword>
<keyword evidence="8" id="KW-1185">Reference proteome</keyword>